<dbReference type="InterPro" id="IPR036008">
    <property type="entry name" value="Aconitase_4Fe-4S_dom"/>
</dbReference>
<accession>A0A1W1CJ21</accession>
<evidence type="ECO:0000256" key="5">
    <source>
        <dbReference type="ARBA" id="ARBA00023239"/>
    </source>
</evidence>
<dbReference type="GO" id="GO:0046872">
    <property type="term" value="F:metal ion binding"/>
    <property type="evidence" value="ECO:0007669"/>
    <property type="project" value="UniProtKB-KW"/>
</dbReference>
<keyword evidence="5 7" id="KW-0456">Lyase</keyword>
<reference evidence="7" key="1">
    <citation type="submission" date="2016-10" db="EMBL/GenBank/DDBJ databases">
        <authorList>
            <person name="de Groot N.N."/>
        </authorList>
    </citation>
    <scope>NUCLEOTIDE SEQUENCE</scope>
</reference>
<dbReference type="PRINTS" id="PR00415">
    <property type="entry name" value="ACONITASE"/>
</dbReference>
<name>A0A1W1CJ21_9ZZZZ</name>
<dbReference type="NCBIfam" id="TIGR02086">
    <property type="entry name" value="IPMI_arch"/>
    <property type="match status" value="1"/>
</dbReference>
<evidence type="ECO:0000256" key="4">
    <source>
        <dbReference type="ARBA" id="ARBA00023014"/>
    </source>
</evidence>
<dbReference type="PROSITE" id="PS01244">
    <property type="entry name" value="ACONITASE_2"/>
    <property type="match status" value="1"/>
</dbReference>
<evidence type="ECO:0000256" key="3">
    <source>
        <dbReference type="ARBA" id="ARBA00023004"/>
    </source>
</evidence>
<dbReference type="SUPFAM" id="SSF53732">
    <property type="entry name" value="Aconitase iron-sulfur domain"/>
    <property type="match status" value="1"/>
</dbReference>
<keyword evidence="2" id="KW-0479">Metal-binding</keyword>
<dbReference type="InterPro" id="IPR033941">
    <property type="entry name" value="IPMI_cat"/>
</dbReference>
<dbReference type="NCBIfam" id="NF001614">
    <property type="entry name" value="PRK00402.1"/>
    <property type="match status" value="1"/>
</dbReference>
<dbReference type="InterPro" id="IPR001030">
    <property type="entry name" value="Acoase/IPM_deHydtase_lsu_aba"/>
</dbReference>
<dbReference type="PANTHER" id="PTHR43822:SF16">
    <property type="entry name" value="3-ISOPROPYLMALATE DEHYDRATASE LARGE SUBUNIT 2"/>
    <property type="match status" value="1"/>
</dbReference>
<keyword evidence="4" id="KW-0411">Iron-sulfur</keyword>
<dbReference type="PANTHER" id="PTHR43822">
    <property type="entry name" value="HOMOACONITASE, MITOCHONDRIAL-RELATED"/>
    <property type="match status" value="1"/>
</dbReference>
<dbReference type="InterPro" id="IPR006251">
    <property type="entry name" value="Homoacnase/IPMdehydase_lsu"/>
</dbReference>
<evidence type="ECO:0000256" key="1">
    <source>
        <dbReference type="ARBA" id="ARBA00022485"/>
    </source>
</evidence>
<dbReference type="EC" id="4.2.1.33" evidence="7"/>
<dbReference type="GO" id="GO:0003861">
    <property type="term" value="F:3-isopropylmalate dehydratase activity"/>
    <property type="evidence" value="ECO:0007669"/>
    <property type="project" value="UniProtKB-EC"/>
</dbReference>
<dbReference type="InterPro" id="IPR050067">
    <property type="entry name" value="IPM_dehydratase_rel_enz"/>
</dbReference>
<organism evidence="7">
    <name type="scientific">hydrothermal vent metagenome</name>
    <dbReference type="NCBI Taxonomy" id="652676"/>
    <lineage>
        <taxon>unclassified sequences</taxon>
        <taxon>metagenomes</taxon>
        <taxon>ecological metagenomes</taxon>
    </lineage>
</organism>
<dbReference type="Gene3D" id="3.30.499.10">
    <property type="entry name" value="Aconitase, domain 3"/>
    <property type="match status" value="2"/>
</dbReference>
<dbReference type="HAMAP" id="MF_01027">
    <property type="entry name" value="LeuC_type2"/>
    <property type="match status" value="1"/>
</dbReference>
<dbReference type="EMBL" id="FPHI01000027">
    <property type="protein sequence ID" value="SFV65764.1"/>
    <property type="molecule type" value="Genomic_DNA"/>
</dbReference>
<proteinExistence type="inferred from homology"/>
<sequence>MAQTITEKIFSEHAGKDVYAGEIVRVPIDMTIGNDITTPISIKAFEESGSTKLANPDGFAIVMDHYIPAKDIASANQAKISREFAYKHDLKYFFDEKDMGIEHALLPEKGLVIPGDVIIGADSHTCTHGALGAFSTGMGSTDISFSIITGGNWFKVPESIKVNLVGKPGEHIYGKDIILELIRILGVDGALYKAIEFTGDGVQYLGMADRFSMCNMAIEAGAKSGIFAIDAVSQAYLDERAQVNGGLRSEPKLHYSDADATYSQEITIDMQNLSPVIAYPFLPSNGKSVEQAVADDLTIDQVMIGSCTNGRIEDLRIAAEIMKGKRVAKRTRMIITPATQKILLQAQHEGLLDILVEAGAVVSNPTCGACLGGYMGILGDGERCVATTNRNFVGRMGARTSEIYLANSAVAAASAIAGKIVDPREI</sequence>
<evidence type="ECO:0000259" key="6">
    <source>
        <dbReference type="Pfam" id="PF00330"/>
    </source>
</evidence>
<keyword evidence="1" id="KW-0004">4Fe-4S</keyword>
<evidence type="ECO:0000256" key="2">
    <source>
        <dbReference type="ARBA" id="ARBA00022723"/>
    </source>
</evidence>
<dbReference type="InterPro" id="IPR015931">
    <property type="entry name" value="Acnase/IPM_dHydase_lsu_aba_1/3"/>
</dbReference>
<dbReference type="Pfam" id="PF00330">
    <property type="entry name" value="Aconitase"/>
    <property type="match status" value="1"/>
</dbReference>
<gene>
    <name evidence="7" type="ORF">MNB_SV-3-312</name>
</gene>
<dbReference type="NCBIfam" id="TIGR01343">
    <property type="entry name" value="hacA_fam"/>
    <property type="match status" value="1"/>
</dbReference>
<dbReference type="PROSITE" id="PS00450">
    <property type="entry name" value="ACONITASE_1"/>
    <property type="match status" value="1"/>
</dbReference>
<protein>
    <submittedName>
        <fullName evidence="7">3-isopropylmalate dehydratase large subunit</fullName>
        <ecNumber evidence="7">4.2.1.33</ecNumber>
    </submittedName>
</protein>
<keyword evidence="3" id="KW-0408">Iron</keyword>
<dbReference type="GO" id="GO:0051539">
    <property type="term" value="F:4 iron, 4 sulfur cluster binding"/>
    <property type="evidence" value="ECO:0007669"/>
    <property type="project" value="UniProtKB-KW"/>
</dbReference>
<dbReference type="InterPro" id="IPR018136">
    <property type="entry name" value="Aconitase_4Fe-4S_BS"/>
</dbReference>
<dbReference type="GO" id="GO:0009098">
    <property type="term" value="P:L-leucine biosynthetic process"/>
    <property type="evidence" value="ECO:0007669"/>
    <property type="project" value="InterPro"/>
</dbReference>
<dbReference type="CDD" id="cd01583">
    <property type="entry name" value="IPMI"/>
    <property type="match status" value="1"/>
</dbReference>
<evidence type="ECO:0000313" key="7">
    <source>
        <dbReference type="EMBL" id="SFV65764.1"/>
    </source>
</evidence>
<dbReference type="InterPro" id="IPR011826">
    <property type="entry name" value="HAcnase/IPMdehydase_lsu_prok"/>
</dbReference>
<dbReference type="AlphaFoldDB" id="A0A1W1CJ21"/>
<feature type="domain" description="Aconitase/3-isopropylmalate dehydratase large subunit alpha/beta/alpha" evidence="6">
    <location>
        <begin position="7"/>
        <end position="418"/>
    </location>
</feature>